<reference evidence="1 2" key="1">
    <citation type="journal article" date="2017" name="BMC Genomics">
        <title>Whole-genome assembly of Babesia ovata and comparative genomics between closely related pathogens.</title>
        <authorList>
            <person name="Yamagishi J."/>
            <person name="Asada M."/>
            <person name="Hakimi H."/>
            <person name="Tanaka T.Q."/>
            <person name="Sugimoto C."/>
            <person name="Kawazu S."/>
        </authorList>
    </citation>
    <scope>NUCLEOTIDE SEQUENCE [LARGE SCALE GENOMIC DNA]</scope>
    <source>
        <strain evidence="1 2">Miyake</strain>
    </source>
</reference>
<protein>
    <submittedName>
        <fullName evidence="1">Uncharacterized protein</fullName>
    </submittedName>
</protein>
<dbReference type="Proteomes" id="UP000236319">
    <property type="component" value="Unassembled WGS sequence"/>
</dbReference>
<comment type="caution">
    <text evidence="1">The sequence shown here is derived from an EMBL/GenBank/DDBJ whole genome shotgun (WGS) entry which is preliminary data.</text>
</comment>
<dbReference type="GeneID" id="39876031"/>
<name>A0A2H6KH05_9APIC</name>
<evidence type="ECO:0000313" key="2">
    <source>
        <dbReference type="Proteomes" id="UP000236319"/>
    </source>
</evidence>
<accession>A0A2H6KH05</accession>
<organism evidence="1 2">
    <name type="scientific">Babesia ovata</name>
    <dbReference type="NCBI Taxonomy" id="189622"/>
    <lineage>
        <taxon>Eukaryota</taxon>
        <taxon>Sar</taxon>
        <taxon>Alveolata</taxon>
        <taxon>Apicomplexa</taxon>
        <taxon>Aconoidasida</taxon>
        <taxon>Piroplasmida</taxon>
        <taxon>Babesiidae</taxon>
        <taxon>Babesia</taxon>
    </lineage>
</organism>
<dbReference type="AlphaFoldDB" id="A0A2H6KH05"/>
<sequence length="264" mass="31169">MLIYRLSQNLQFKTPFAAFYRLPPCQYAKSTQWGLRCISFWQPVSRAPDKIDSSASTVDLYPKVEGEKSMVTKLWQSIKRVARIEEGDPDEQITEYFQYSVECLMRQPGEFTFDKFATYLEEICTKLRLIGKRPIPDEELNGPLRQLKLQHEMMKFLTPREKESDSATVFSHQAKQLLAESAKCTLKDVDDMLYHHDICKTDRSWYFRRIVLGRHLPMSYEEREHLSYQRPIVREAAQLYPETSSLEALKLKEMRDSIHYRKPP</sequence>
<keyword evidence="2" id="KW-1185">Reference proteome</keyword>
<evidence type="ECO:0000313" key="1">
    <source>
        <dbReference type="EMBL" id="GBE62261.1"/>
    </source>
</evidence>
<proteinExistence type="predicted"/>
<gene>
    <name evidence="1" type="ORF">BOVATA_037540</name>
</gene>
<dbReference type="RefSeq" id="XP_028868504.1">
    <property type="nucleotide sequence ID" value="XM_029012671.1"/>
</dbReference>
<dbReference type="OrthoDB" id="418962at2759"/>
<dbReference type="VEuPathDB" id="PiroplasmaDB:BOVATA_037540"/>
<dbReference type="EMBL" id="BDSA01000004">
    <property type="protein sequence ID" value="GBE62261.1"/>
    <property type="molecule type" value="Genomic_DNA"/>
</dbReference>